<protein>
    <submittedName>
        <fullName evidence="3">Uncharacterized protein</fullName>
    </submittedName>
</protein>
<keyword evidence="2" id="KW-0812">Transmembrane</keyword>
<dbReference type="GeneID" id="37010837"/>
<organism evidence="3 4">
    <name type="scientific">Pseudomicrostroma glucosiphilum</name>
    <dbReference type="NCBI Taxonomy" id="1684307"/>
    <lineage>
        <taxon>Eukaryota</taxon>
        <taxon>Fungi</taxon>
        <taxon>Dikarya</taxon>
        <taxon>Basidiomycota</taxon>
        <taxon>Ustilaginomycotina</taxon>
        <taxon>Exobasidiomycetes</taxon>
        <taxon>Microstromatales</taxon>
        <taxon>Microstromatales incertae sedis</taxon>
        <taxon>Pseudomicrostroma</taxon>
    </lineage>
</organism>
<reference evidence="3 4" key="1">
    <citation type="journal article" date="2018" name="Mol. Biol. Evol.">
        <title>Broad Genomic Sampling Reveals a Smut Pathogenic Ancestry of the Fungal Clade Ustilaginomycotina.</title>
        <authorList>
            <person name="Kijpornyongpan T."/>
            <person name="Mondo S.J."/>
            <person name="Barry K."/>
            <person name="Sandor L."/>
            <person name="Lee J."/>
            <person name="Lipzen A."/>
            <person name="Pangilinan J."/>
            <person name="LaButti K."/>
            <person name="Hainaut M."/>
            <person name="Henrissat B."/>
            <person name="Grigoriev I.V."/>
            <person name="Spatafora J.W."/>
            <person name="Aime M.C."/>
        </authorList>
    </citation>
    <scope>NUCLEOTIDE SEQUENCE [LARGE SCALE GENOMIC DNA]</scope>
    <source>
        <strain evidence="3 4">MCA 4718</strain>
    </source>
</reference>
<keyword evidence="2" id="KW-0472">Membrane</keyword>
<feature type="compositionally biased region" description="Basic residues" evidence="1">
    <location>
        <begin position="1"/>
        <end position="13"/>
    </location>
</feature>
<keyword evidence="4" id="KW-1185">Reference proteome</keyword>
<dbReference type="AlphaFoldDB" id="A0A316UEB4"/>
<evidence type="ECO:0000256" key="2">
    <source>
        <dbReference type="SAM" id="Phobius"/>
    </source>
</evidence>
<keyword evidence="2" id="KW-1133">Transmembrane helix</keyword>
<gene>
    <name evidence="3" type="ORF">BCV69DRAFT_112964</name>
</gene>
<sequence>MRRRRRSSRRRNGRTPGLQPPTHTSHFTEEMHTTFGSGVSIHDAATCKSVSHRPRIPVMGHTSPTSTRLQRHAGRGVLLLLVLILIGIVDCAAR</sequence>
<dbReference type="Proteomes" id="UP000245942">
    <property type="component" value="Unassembled WGS sequence"/>
</dbReference>
<name>A0A316UEB4_9BASI</name>
<dbReference type="EMBL" id="KZ819322">
    <property type="protein sequence ID" value="PWN23248.1"/>
    <property type="molecule type" value="Genomic_DNA"/>
</dbReference>
<evidence type="ECO:0000313" key="3">
    <source>
        <dbReference type="EMBL" id="PWN23248.1"/>
    </source>
</evidence>
<accession>A0A316UEB4</accession>
<evidence type="ECO:0000313" key="4">
    <source>
        <dbReference type="Proteomes" id="UP000245942"/>
    </source>
</evidence>
<feature type="transmembrane region" description="Helical" evidence="2">
    <location>
        <begin position="76"/>
        <end position="93"/>
    </location>
</feature>
<proteinExistence type="predicted"/>
<dbReference type="RefSeq" id="XP_025350408.1">
    <property type="nucleotide sequence ID" value="XM_025489103.1"/>
</dbReference>
<evidence type="ECO:0000256" key="1">
    <source>
        <dbReference type="SAM" id="MobiDB-lite"/>
    </source>
</evidence>
<feature type="region of interest" description="Disordered" evidence="1">
    <location>
        <begin position="1"/>
        <end position="27"/>
    </location>
</feature>